<sequence length="105" mass="10796">MQEIILVIDILSGVGIIGLVLLQQGKGADMGAAFGSGTSGSLFGSRGAANFLTRTTAVLATIFFLCNLGLAYLSTHGTAPKSVLEQTPITQPAKPDVPKVPEVPK</sequence>
<evidence type="ECO:0000256" key="3">
    <source>
        <dbReference type="ARBA" id="ARBA00017876"/>
    </source>
</evidence>
<evidence type="ECO:0000256" key="5">
    <source>
        <dbReference type="ARBA" id="ARBA00022475"/>
    </source>
</evidence>
<evidence type="ECO:0000256" key="7">
    <source>
        <dbReference type="ARBA" id="ARBA00022927"/>
    </source>
</evidence>
<accession>A0A1F6T542</accession>
<feature type="transmembrane region" description="Helical" evidence="11">
    <location>
        <begin position="51"/>
        <end position="73"/>
    </location>
</feature>
<keyword evidence="7 11" id="KW-0653">Protein transport</keyword>
<dbReference type="PANTHER" id="PTHR34182:SF1">
    <property type="entry name" value="PROTEIN-EXPORT MEMBRANE PROTEIN SECG"/>
    <property type="match status" value="1"/>
</dbReference>
<comment type="subcellular location">
    <subcellularLocation>
        <location evidence="1 11">Cell membrane</location>
        <topology evidence="1 11">Multi-pass membrane protein</topology>
    </subcellularLocation>
</comment>
<keyword evidence="5 11" id="KW-1003">Cell membrane</keyword>
<comment type="caution">
    <text evidence="13">The sequence shown here is derived from an EMBL/GenBank/DDBJ whole genome shotgun (WGS) entry which is preliminary data.</text>
</comment>
<gene>
    <name evidence="13" type="ORF">A2140_06140</name>
</gene>
<dbReference type="GO" id="GO:0043952">
    <property type="term" value="P:protein transport by the Sec complex"/>
    <property type="evidence" value="ECO:0007669"/>
    <property type="project" value="TreeGrafter"/>
</dbReference>
<keyword evidence="9 11" id="KW-0811">Translocation</keyword>
<proteinExistence type="inferred from homology"/>
<comment type="similarity">
    <text evidence="2 11">Belongs to the SecG family.</text>
</comment>
<dbReference type="EMBL" id="MFSQ01000060">
    <property type="protein sequence ID" value="OGI40243.1"/>
    <property type="molecule type" value="Genomic_DNA"/>
</dbReference>
<dbReference type="Proteomes" id="UP000178379">
    <property type="component" value="Unassembled WGS sequence"/>
</dbReference>
<evidence type="ECO:0000256" key="8">
    <source>
        <dbReference type="ARBA" id="ARBA00022989"/>
    </source>
</evidence>
<keyword evidence="6 11" id="KW-0812">Transmembrane</keyword>
<keyword evidence="10 11" id="KW-0472">Membrane</keyword>
<evidence type="ECO:0000256" key="9">
    <source>
        <dbReference type="ARBA" id="ARBA00023010"/>
    </source>
</evidence>
<comment type="function">
    <text evidence="11">Involved in protein export. Participates in an early event of protein translocation.</text>
</comment>
<evidence type="ECO:0000256" key="12">
    <source>
        <dbReference type="SAM" id="MobiDB-lite"/>
    </source>
</evidence>
<dbReference type="PANTHER" id="PTHR34182">
    <property type="entry name" value="PROTEIN-EXPORT MEMBRANE PROTEIN SECG"/>
    <property type="match status" value="1"/>
</dbReference>
<dbReference type="NCBIfam" id="TIGR00810">
    <property type="entry name" value="secG"/>
    <property type="match status" value="1"/>
</dbReference>
<dbReference type="AlphaFoldDB" id="A0A1F6T542"/>
<comment type="caution">
    <text evidence="11">Lacks conserved residue(s) required for the propagation of feature annotation.</text>
</comment>
<feature type="region of interest" description="Disordered" evidence="12">
    <location>
        <begin position="86"/>
        <end position="105"/>
    </location>
</feature>
<evidence type="ECO:0000313" key="13">
    <source>
        <dbReference type="EMBL" id="OGI40243.1"/>
    </source>
</evidence>
<reference evidence="13 14" key="1">
    <citation type="journal article" date="2016" name="Nat. Commun.">
        <title>Thousands of microbial genomes shed light on interconnected biogeochemical processes in an aquifer system.</title>
        <authorList>
            <person name="Anantharaman K."/>
            <person name="Brown C.T."/>
            <person name="Hug L.A."/>
            <person name="Sharon I."/>
            <person name="Castelle C.J."/>
            <person name="Probst A.J."/>
            <person name="Thomas B.C."/>
            <person name="Singh A."/>
            <person name="Wilkins M.J."/>
            <person name="Karaoz U."/>
            <person name="Brodie E.L."/>
            <person name="Williams K.H."/>
            <person name="Hubbard S.S."/>
            <person name="Banfield J.F."/>
        </authorList>
    </citation>
    <scope>NUCLEOTIDE SEQUENCE [LARGE SCALE GENOMIC DNA]</scope>
</reference>
<dbReference type="GO" id="GO:0009306">
    <property type="term" value="P:protein secretion"/>
    <property type="evidence" value="ECO:0007669"/>
    <property type="project" value="UniProtKB-UniRule"/>
</dbReference>
<evidence type="ECO:0000256" key="2">
    <source>
        <dbReference type="ARBA" id="ARBA00008445"/>
    </source>
</evidence>
<feature type="compositionally biased region" description="Basic and acidic residues" evidence="12">
    <location>
        <begin position="96"/>
        <end position="105"/>
    </location>
</feature>
<dbReference type="GO" id="GO:0065002">
    <property type="term" value="P:intracellular protein transmembrane transport"/>
    <property type="evidence" value="ECO:0007669"/>
    <property type="project" value="TreeGrafter"/>
</dbReference>
<keyword evidence="8 11" id="KW-1133">Transmembrane helix</keyword>
<evidence type="ECO:0000256" key="11">
    <source>
        <dbReference type="RuleBase" id="RU365087"/>
    </source>
</evidence>
<evidence type="ECO:0000256" key="10">
    <source>
        <dbReference type="ARBA" id="ARBA00023136"/>
    </source>
</evidence>
<evidence type="ECO:0000256" key="4">
    <source>
        <dbReference type="ARBA" id="ARBA00022448"/>
    </source>
</evidence>
<keyword evidence="4 11" id="KW-0813">Transport</keyword>
<dbReference type="InterPro" id="IPR004692">
    <property type="entry name" value="SecG"/>
</dbReference>
<dbReference type="PRINTS" id="PR01651">
    <property type="entry name" value="SECGEXPORT"/>
</dbReference>
<dbReference type="GO" id="GO:0015450">
    <property type="term" value="F:protein-transporting ATPase activity"/>
    <property type="evidence" value="ECO:0007669"/>
    <property type="project" value="UniProtKB-UniRule"/>
</dbReference>
<protein>
    <recommendedName>
        <fullName evidence="3 11">Protein-export membrane protein SecG</fullName>
    </recommendedName>
</protein>
<organism evidence="13 14">
    <name type="scientific">Candidatus Muproteobacteria bacterium RBG_16_62_13</name>
    <dbReference type="NCBI Taxonomy" id="1817756"/>
    <lineage>
        <taxon>Bacteria</taxon>
        <taxon>Pseudomonadati</taxon>
        <taxon>Pseudomonadota</taxon>
        <taxon>Candidatus Muproteobacteria</taxon>
    </lineage>
</organism>
<evidence type="ECO:0000256" key="1">
    <source>
        <dbReference type="ARBA" id="ARBA00004651"/>
    </source>
</evidence>
<dbReference type="Pfam" id="PF03840">
    <property type="entry name" value="SecG"/>
    <property type="match status" value="1"/>
</dbReference>
<dbReference type="STRING" id="1817756.A2140_06140"/>
<name>A0A1F6T542_9PROT</name>
<dbReference type="GO" id="GO:0005886">
    <property type="term" value="C:plasma membrane"/>
    <property type="evidence" value="ECO:0007669"/>
    <property type="project" value="UniProtKB-SubCell"/>
</dbReference>
<evidence type="ECO:0000313" key="14">
    <source>
        <dbReference type="Proteomes" id="UP000178379"/>
    </source>
</evidence>
<evidence type="ECO:0000256" key="6">
    <source>
        <dbReference type="ARBA" id="ARBA00022692"/>
    </source>
</evidence>